<evidence type="ECO:0000313" key="1">
    <source>
        <dbReference type="EMBL" id="KAH7839578.1"/>
    </source>
</evidence>
<evidence type="ECO:0000313" key="2">
    <source>
        <dbReference type="Proteomes" id="UP000828048"/>
    </source>
</evidence>
<accession>A0ACB7XFR3</accession>
<sequence>MNWFRWYKKSHVLRTWQELVLQLRFGNNAYEDPVGQLTKLKQWSTVKAYQEKFEELANKTTGLSEDFFVSCFVNGLKKEVLAGVKMFAPRTIAQTMGLAQLQEETIEALVKKNKFTQQIPKYITHSGTSKMDEGLKLVGGILIWVQ</sequence>
<comment type="caution">
    <text evidence="1">The sequence shown here is derived from an EMBL/GenBank/DDBJ whole genome shotgun (WGS) entry which is preliminary data.</text>
</comment>
<organism evidence="1 2">
    <name type="scientific">Vaccinium darrowii</name>
    <dbReference type="NCBI Taxonomy" id="229202"/>
    <lineage>
        <taxon>Eukaryota</taxon>
        <taxon>Viridiplantae</taxon>
        <taxon>Streptophyta</taxon>
        <taxon>Embryophyta</taxon>
        <taxon>Tracheophyta</taxon>
        <taxon>Spermatophyta</taxon>
        <taxon>Magnoliopsida</taxon>
        <taxon>eudicotyledons</taxon>
        <taxon>Gunneridae</taxon>
        <taxon>Pentapetalae</taxon>
        <taxon>asterids</taxon>
        <taxon>Ericales</taxon>
        <taxon>Ericaceae</taxon>
        <taxon>Vaccinioideae</taxon>
        <taxon>Vaccinieae</taxon>
        <taxon>Vaccinium</taxon>
    </lineage>
</organism>
<name>A0ACB7XFR3_9ERIC</name>
<proteinExistence type="predicted"/>
<dbReference type="EMBL" id="CM037160">
    <property type="protein sequence ID" value="KAH7839578.1"/>
    <property type="molecule type" value="Genomic_DNA"/>
</dbReference>
<keyword evidence="2" id="KW-1185">Reference proteome</keyword>
<reference evidence="1 2" key="1">
    <citation type="journal article" date="2021" name="Hortic Res">
        <title>High-quality reference genome and annotation aids understanding of berry development for evergreen blueberry (Vaccinium darrowii).</title>
        <authorList>
            <person name="Yu J."/>
            <person name="Hulse-Kemp A.M."/>
            <person name="Babiker E."/>
            <person name="Staton M."/>
        </authorList>
    </citation>
    <scope>NUCLEOTIDE SEQUENCE [LARGE SCALE GENOMIC DNA]</scope>
    <source>
        <strain evidence="2">cv. NJ 8807/NJ 8810</strain>
        <tissue evidence="1">Young leaf</tissue>
    </source>
</reference>
<dbReference type="Proteomes" id="UP000828048">
    <property type="component" value="Chromosome 10"/>
</dbReference>
<gene>
    <name evidence="1" type="ORF">Vadar_005955</name>
</gene>
<protein>
    <submittedName>
        <fullName evidence="1">Uncharacterized protein</fullName>
    </submittedName>
</protein>